<keyword evidence="2" id="KW-1185">Reference proteome</keyword>
<name>A0AAU9JND6_9CILI</name>
<accession>A0AAU9JND6</accession>
<evidence type="ECO:0000313" key="2">
    <source>
        <dbReference type="Proteomes" id="UP001162131"/>
    </source>
</evidence>
<comment type="caution">
    <text evidence="1">The sequence shown here is derived from an EMBL/GenBank/DDBJ whole genome shotgun (WGS) entry which is preliminary data.</text>
</comment>
<dbReference type="AlphaFoldDB" id="A0AAU9JND6"/>
<dbReference type="Proteomes" id="UP001162131">
    <property type="component" value="Unassembled WGS sequence"/>
</dbReference>
<gene>
    <name evidence="1" type="ORF">BSTOLATCC_MIC44144</name>
</gene>
<dbReference type="EMBL" id="CAJZBQ010000044">
    <property type="protein sequence ID" value="CAG9327509.1"/>
    <property type="molecule type" value="Genomic_DNA"/>
</dbReference>
<proteinExistence type="predicted"/>
<organism evidence="1 2">
    <name type="scientific">Blepharisma stoltei</name>
    <dbReference type="NCBI Taxonomy" id="1481888"/>
    <lineage>
        <taxon>Eukaryota</taxon>
        <taxon>Sar</taxon>
        <taxon>Alveolata</taxon>
        <taxon>Ciliophora</taxon>
        <taxon>Postciliodesmatophora</taxon>
        <taxon>Heterotrichea</taxon>
        <taxon>Heterotrichida</taxon>
        <taxon>Blepharismidae</taxon>
        <taxon>Blepharisma</taxon>
    </lineage>
</organism>
<reference evidence="1" key="1">
    <citation type="submission" date="2021-09" db="EMBL/GenBank/DDBJ databases">
        <authorList>
            <consortium name="AG Swart"/>
            <person name="Singh M."/>
            <person name="Singh A."/>
            <person name="Seah K."/>
            <person name="Emmerich C."/>
        </authorList>
    </citation>
    <scope>NUCLEOTIDE SEQUENCE</scope>
    <source>
        <strain evidence="1">ATCC30299</strain>
    </source>
</reference>
<evidence type="ECO:0000313" key="1">
    <source>
        <dbReference type="EMBL" id="CAG9327509.1"/>
    </source>
</evidence>
<sequence>MHSTNIKIVELSNKIETGSTPRDETVKPKFVRKIKTANTFKASMHQMSAFKRQNSQNFDSNCENNGRFTEIQVDTFKLRNLESDLQIQTIYHQQIHKSYDLLMQENQELSARLANIQKENLSIYTLEKNHWKVYLEKFKDLCNKELARKQAEVNRLNAILGKWIEIYMELQETTGIHLSGACAKKGKKRTL</sequence>
<protein>
    <submittedName>
        <fullName evidence="1">Uncharacterized protein</fullName>
    </submittedName>
</protein>